<keyword evidence="3" id="KW-1185">Reference proteome</keyword>
<dbReference type="STRING" id="1777143.AWB82_00067"/>
<sequence>MTKASRDEHSKPQRSKSENEEDLLDEALEETFPASDPIAVHPEPEPPKDGKKKQ</sequence>
<accession>A0A157Z1C3</accession>
<feature type="compositionally biased region" description="Basic and acidic residues" evidence="1">
    <location>
        <begin position="1"/>
        <end position="18"/>
    </location>
</feature>
<gene>
    <name evidence="2" type="ORF">AWB82_00067</name>
</gene>
<evidence type="ECO:0000256" key="1">
    <source>
        <dbReference type="SAM" id="MobiDB-lite"/>
    </source>
</evidence>
<protein>
    <submittedName>
        <fullName evidence="2">Uncharacterized protein</fullName>
    </submittedName>
</protein>
<reference evidence="2" key="1">
    <citation type="submission" date="2016-01" db="EMBL/GenBank/DDBJ databases">
        <authorList>
            <person name="Peeters C."/>
        </authorList>
    </citation>
    <scope>NUCLEOTIDE SEQUENCE [LARGE SCALE GENOMIC DNA]</scope>
    <source>
        <strain evidence="2">LMG 29325</strain>
    </source>
</reference>
<feature type="compositionally biased region" description="Acidic residues" evidence="1">
    <location>
        <begin position="19"/>
        <end position="29"/>
    </location>
</feature>
<dbReference type="RefSeq" id="WP_200818006.1">
    <property type="nucleotide sequence ID" value="NZ_FCOJ02000001.1"/>
</dbReference>
<dbReference type="Proteomes" id="UP000054596">
    <property type="component" value="Unassembled WGS sequence"/>
</dbReference>
<evidence type="ECO:0000313" key="3">
    <source>
        <dbReference type="Proteomes" id="UP000054596"/>
    </source>
</evidence>
<feature type="compositionally biased region" description="Basic and acidic residues" evidence="1">
    <location>
        <begin position="42"/>
        <end position="54"/>
    </location>
</feature>
<name>A0A157Z1C3_9BURK</name>
<comment type="caution">
    <text evidence="2">The sequence shown here is derived from an EMBL/GenBank/DDBJ whole genome shotgun (WGS) entry which is preliminary data.</text>
</comment>
<dbReference type="AlphaFoldDB" id="A0A157Z1C3"/>
<feature type="region of interest" description="Disordered" evidence="1">
    <location>
        <begin position="1"/>
        <end position="54"/>
    </location>
</feature>
<organism evidence="2 3">
    <name type="scientific">Caballeronia glebae</name>
    <dbReference type="NCBI Taxonomy" id="1777143"/>
    <lineage>
        <taxon>Bacteria</taxon>
        <taxon>Pseudomonadati</taxon>
        <taxon>Pseudomonadota</taxon>
        <taxon>Betaproteobacteria</taxon>
        <taxon>Burkholderiales</taxon>
        <taxon>Burkholderiaceae</taxon>
        <taxon>Caballeronia</taxon>
    </lineage>
</organism>
<proteinExistence type="predicted"/>
<evidence type="ECO:0000313" key="2">
    <source>
        <dbReference type="EMBL" id="SAK39282.1"/>
    </source>
</evidence>
<dbReference type="EMBL" id="FCOJ02000001">
    <property type="protein sequence ID" value="SAK39282.1"/>
    <property type="molecule type" value="Genomic_DNA"/>
</dbReference>